<dbReference type="SUPFAM" id="SSF56112">
    <property type="entry name" value="Protein kinase-like (PK-like)"/>
    <property type="match status" value="1"/>
</dbReference>
<organism evidence="1 2">
    <name type="scientific">Psychrobacillus psychrotolerans</name>
    <dbReference type="NCBI Taxonomy" id="126156"/>
    <lineage>
        <taxon>Bacteria</taxon>
        <taxon>Bacillati</taxon>
        <taxon>Bacillota</taxon>
        <taxon>Bacilli</taxon>
        <taxon>Bacillales</taxon>
        <taxon>Bacillaceae</taxon>
        <taxon>Psychrobacillus</taxon>
    </lineage>
</organism>
<dbReference type="InterPro" id="IPR011009">
    <property type="entry name" value="Kinase-like_dom_sf"/>
</dbReference>
<evidence type="ECO:0000313" key="2">
    <source>
        <dbReference type="Proteomes" id="UP000198734"/>
    </source>
</evidence>
<evidence type="ECO:0008006" key="3">
    <source>
        <dbReference type="Google" id="ProtNLM"/>
    </source>
</evidence>
<dbReference type="OrthoDB" id="2363646at2"/>
<proteinExistence type="predicted"/>
<dbReference type="EMBL" id="FOXU01000006">
    <property type="protein sequence ID" value="SFQ63360.1"/>
    <property type="molecule type" value="Genomic_DNA"/>
</dbReference>
<protein>
    <recommendedName>
        <fullName evidence="3">Phosphotransferase enzyme family protein</fullName>
    </recommendedName>
</protein>
<sequence length="290" mass="33875">METIDKIINTLKNKHIIQEQVIEWTEIKSGTTDGTIYRLSSEKKPLYVLKKDEPKVVAATNGFLETYKNIKLLPNVLYTDEFNEFIVYSYISGDTHINRGSKSEWMKIIVGELINHYEKAEENFSRGRVTGINRSLWADFNLESLEYAKANIGDLFSNEEHRRVRLLVNKLNTYEYQQEKYYLHGDAGVHNFVFNSHKLNGIIDPSPLIGPKIYDFTYAFCSSPDDLNLETLYSSFSLLHQEQRITKVELLEEVLFQLYTRIGICKKVHPQDLVAYLEAWKEWRVYLPSI</sequence>
<evidence type="ECO:0000313" key="1">
    <source>
        <dbReference type="EMBL" id="SFQ63360.1"/>
    </source>
</evidence>
<keyword evidence="2" id="KW-1185">Reference proteome</keyword>
<dbReference type="Gene3D" id="3.90.1200.10">
    <property type="match status" value="1"/>
</dbReference>
<dbReference type="AlphaFoldDB" id="A0A1I6A3Y2"/>
<accession>A0A1I6A3Y2</accession>
<dbReference type="STRING" id="126156.SAMN05421670_3131"/>
<dbReference type="RefSeq" id="WP_093537797.1">
    <property type="nucleotide sequence ID" value="NZ_FOXU01000006.1"/>
</dbReference>
<name>A0A1I6A3Y2_9BACI</name>
<dbReference type="Proteomes" id="UP000198734">
    <property type="component" value="Unassembled WGS sequence"/>
</dbReference>
<reference evidence="2" key="1">
    <citation type="submission" date="2016-10" db="EMBL/GenBank/DDBJ databases">
        <authorList>
            <person name="Varghese N."/>
            <person name="Submissions S."/>
        </authorList>
    </citation>
    <scope>NUCLEOTIDE SEQUENCE [LARGE SCALE GENOMIC DNA]</scope>
    <source>
        <strain evidence="2">DSM 11706</strain>
    </source>
</reference>
<gene>
    <name evidence="1" type="ORF">SAMN05421670_3131</name>
</gene>